<evidence type="ECO:0000256" key="6">
    <source>
        <dbReference type="PROSITE-ProRule" id="PRU00169"/>
    </source>
</evidence>
<dbReference type="OrthoDB" id="368799at2"/>
<dbReference type="Gene3D" id="1.10.10.10">
    <property type="entry name" value="Winged helix-like DNA-binding domain superfamily/Winged helix DNA-binding domain"/>
    <property type="match status" value="1"/>
</dbReference>
<dbReference type="PANTHER" id="PTHR48111">
    <property type="entry name" value="REGULATOR OF RPOS"/>
    <property type="match status" value="1"/>
</dbReference>
<dbReference type="SUPFAM" id="SSF52172">
    <property type="entry name" value="CheY-like"/>
    <property type="match status" value="1"/>
</dbReference>
<keyword evidence="5" id="KW-0804">Transcription</keyword>
<feature type="domain" description="OmpR/PhoB-type" evidence="9">
    <location>
        <begin position="128"/>
        <end position="226"/>
    </location>
</feature>
<feature type="domain" description="Response regulatory" evidence="8">
    <location>
        <begin position="4"/>
        <end position="117"/>
    </location>
</feature>
<dbReference type="SMART" id="SM00862">
    <property type="entry name" value="Trans_reg_C"/>
    <property type="match status" value="1"/>
</dbReference>
<evidence type="ECO:0000259" key="8">
    <source>
        <dbReference type="PROSITE" id="PS50110"/>
    </source>
</evidence>
<evidence type="ECO:0000256" key="4">
    <source>
        <dbReference type="ARBA" id="ARBA00023125"/>
    </source>
</evidence>
<evidence type="ECO:0000256" key="2">
    <source>
        <dbReference type="ARBA" id="ARBA00023012"/>
    </source>
</evidence>
<dbReference type="GO" id="GO:0032993">
    <property type="term" value="C:protein-DNA complex"/>
    <property type="evidence" value="ECO:0007669"/>
    <property type="project" value="TreeGrafter"/>
</dbReference>
<dbReference type="InterPro" id="IPR016032">
    <property type="entry name" value="Sig_transdc_resp-reg_C-effctor"/>
</dbReference>
<evidence type="ECO:0000259" key="9">
    <source>
        <dbReference type="PROSITE" id="PS51755"/>
    </source>
</evidence>
<dbReference type="Pfam" id="PF00072">
    <property type="entry name" value="Response_reg"/>
    <property type="match status" value="1"/>
</dbReference>
<dbReference type="GO" id="GO:0000156">
    <property type="term" value="F:phosphorelay response regulator activity"/>
    <property type="evidence" value="ECO:0007669"/>
    <property type="project" value="TreeGrafter"/>
</dbReference>
<dbReference type="Gene3D" id="3.40.50.2300">
    <property type="match status" value="1"/>
</dbReference>
<keyword evidence="2" id="KW-0902">Two-component regulatory system</keyword>
<dbReference type="Pfam" id="PF00486">
    <property type="entry name" value="Trans_reg_C"/>
    <property type="match status" value="1"/>
</dbReference>
<dbReference type="InterPro" id="IPR001789">
    <property type="entry name" value="Sig_transdc_resp-reg_receiver"/>
</dbReference>
<name>A0A4U1J3S4_9BACT</name>
<dbReference type="SUPFAM" id="SSF46894">
    <property type="entry name" value="C-terminal effector domain of the bipartite response regulators"/>
    <property type="match status" value="1"/>
</dbReference>
<proteinExistence type="predicted"/>
<dbReference type="PANTHER" id="PTHR48111:SF59">
    <property type="entry name" value="TRANSCRIPTIONAL REGULATORY PROTEIN BAER"/>
    <property type="match status" value="1"/>
</dbReference>
<dbReference type="GO" id="GO:0000976">
    <property type="term" value="F:transcription cis-regulatory region binding"/>
    <property type="evidence" value="ECO:0007669"/>
    <property type="project" value="TreeGrafter"/>
</dbReference>
<dbReference type="PROSITE" id="PS50110">
    <property type="entry name" value="RESPONSE_REGULATORY"/>
    <property type="match status" value="1"/>
</dbReference>
<dbReference type="FunFam" id="3.40.50.2300:FF:000001">
    <property type="entry name" value="DNA-binding response regulator PhoB"/>
    <property type="match status" value="1"/>
</dbReference>
<dbReference type="AlphaFoldDB" id="A0A4U1J3S4"/>
<dbReference type="InterPro" id="IPR011006">
    <property type="entry name" value="CheY-like_superfamily"/>
</dbReference>
<sequence>MSKHILVVDDEARIREVLQYALHKEGYEVSVVTDGREAIEAVAKGSVDLVILDVMLPEVDGLSACRHIRVESRVPILFLSARSDEIDRVLGLDLGGDDYLTKPFSVRELVARVKALFRRLEAPGEAARKVLTHGRIEVDVERHEARLDGAPVTLTATELGLLGALLERPGIVLSRSQLMTRAYRYDNLITERTIDTHVRRIRAKFRAAGGEDPIATVHGVGYKVAGA</sequence>
<accession>A0A4U1J3S4</accession>
<evidence type="ECO:0000256" key="1">
    <source>
        <dbReference type="ARBA" id="ARBA00022553"/>
    </source>
</evidence>
<dbReference type="CDD" id="cd00383">
    <property type="entry name" value="trans_reg_C"/>
    <property type="match status" value="1"/>
</dbReference>
<dbReference type="SMART" id="SM00448">
    <property type="entry name" value="REC"/>
    <property type="match status" value="1"/>
</dbReference>
<dbReference type="InterPro" id="IPR001867">
    <property type="entry name" value="OmpR/PhoB-type_DNA-bd"/>
</dbReference>
<dbReference type="GO" id="GO:0006355">
    <property type="term" value="P:regulation of DNA-templated transcription"/>
    <property type="evidence" value="ECO:0007669"/>
    <property type="project" value="InterPro"/>
</dbReference>
<dbReference type="EMBL" id="SSMQ01000040">
    <property type="protein sequence ID" value="TKD01326.1"/>
    <property type="molecule type" value="Genomic_DNA"/>
</dbReference>
<evidence type="ECO:0000256" key="5">
    <source>
        <dbReference type="ARBA" id="ARBA00023163"/>
    </source>
</evidence>
<comment type="caution">
    <text evidence="10">The sequence shown here is derived from an EMBL/GenBank/DDBJ whole genome shotgun (WGS) entry which is preliminary data.</text>
</comment>
<evidence type="ECO:0000256" key="7">
    <source>
        <dbReference type="PROSITE-ProRule" id="PRU01091"/>
    </source>
</evidence>
<keyword evidence="1 6" id="KW-0597">Phosphoprotein</keyword>
<evidence type="ECO:0000313" key="11">
    <source>
        <dbReference type="Proteomes" id="UP000309215"/>
    </source>
</evidence>
<organism evidence="10 11">
    <name type="scientific">Polyangium fumosum</name>
    <dbReference type="NCBI Taxonomy" id="889272"/>
    <lineage>
        <taxon>Bacteria</taxon>
        <taxon>Pseudomonadati</taxon>
        <taxon>Myxococcota</taxon>
        <taxon>Polyangia</taxon>
        <taxon>Polyangiales</taxon>
        <taxon>Polyangiaceae</taxon>
        <taxon>Polyangium</taxon>
    </lineage>
</organism>
<dbReference type="RefSeq" id="WP_136932772.1">
    <property type="nucleotide sequence ID" value="NZ_SSMQ01000040.1"/>
</dbReference>
<evidence type="ECO:0000313" key="10">
    <source>
        <dbReference type="EMBL" id="TKD01326.1"/>
    </source>
</evidence>
<dbReference type="Gene3D" id="6.10.250.690">
    <property type="match status" value="1"/>
</dbReference>
<feature type="modified residue" description="4-aspartylphosphate" evidence="6">
    <location>
        <position position="53"/>
    </location>
</feature>
<dbReference type="GO" id="GO:0005829">
    <property type="term" value="C:cytosol"/>
    <property type="evidence" value="ECO:0007669"/>
    <property type="project" value="TreeGrafter"/>
</dbReference>
<keyword evidence="3" id="KW-0805">Transcription regulation</keyword>
<dbReference type="InterPro" id="IPR039420">
    <property type="entry name" value="WalR-like"/>
</dbReference>
<reference evidence="10 11" key="1">
    <citation type="submission" date="2019-04" db="EMBL/GenBank/DDBJ databases">
        <authorList>
            <person name="Li Y."/>
            <person name="Wang J."/>
        </authorList>
    </citation>
    <scope>NUCLEOTIDE SEQUENCE [LARGE SCALE GENOMIC DNA]</scope>
    <source>
        <strain evidence="10 11">DSM 14668</strain>
    </source>
</reference>
<keyword evidence="11" id="KW-1185">Reference proteome</keyword>
<dbReference type="InterPro" id="IPR036388">
    <property type="entry name" value="WH-like_DNA-bd_sf"/>
</dbReference>
<protein>
    <submittedName>
        <fullName evidence="10">Response regulator transcription factor</fullName>
    </submittedName>
</protein>
<feature type="DNA-binding region" description="OmpR/PhoB-type" evidence="7">
    <location>
        <begin position="128"/>
        <end position="226"/>
    </location>
</feature>
<dbReference type="PROSITE" id="PS51755">
    <property type="entry name" value="OMPR_PHOB"/>
    <property type="match status" value="1"/>
</dbReference>
<gene>
    <name evidence="10" type="ORF">E8A74_31250</name>
</gene>
<evidence type="ECO:0000256" key="3">
    <source>
        <dbReference type="ARBA" id="ARBA00023015"/>
    </source>
</evidence>
<dbReference type="Proteomes" id="UP000309215">
    <property type="component" value="Unassembled WGS sequence"/>
</dbReference>
<keyword evidence="4 7" id="KW-0238">DNA-binding</keyword>